<accession>A0A382UQE7</accession>
<gene>
    <name evidence="2" type="ORF">METZ01_LOCUS389201</name>
</gene>
<feature type="compositionally biased region" description="Basic and acidic residues" evidence="1">
    <location>
        <begin position="128"/>
        <end position="141"/>
    </location>
</feature>
<dbReference type="EMBL" id="UINC01145925">
    <property type="protein sequence ID" value="SVD36347.1"/>
    <property type="molecule type" value="Genomic_DNA"/>
</dbReference>
<sequence length="141" mass="16789">MTNRRERFKKLYPKRLKNAVWNIQSIGKLSARTNYIYENKEVDEILLTLIFEIKAVMIKFGLGSTDMSPVFKTEEKKHATFKEEKDELIKKLDEIQRSVHENKRSLDEALLIFREHEKPSKGMQKTNNYKDGKKDGYWESF</sequence>
<proteinExistence type="predicted"/>
<dbReference type="AlphaFoldDB" id="A0A382UQE7"/>
<evidence type="ECO:0000313" key="2">
    <source>
        <dbReference type="EMBL" id="SVD36347.1"/>
    </source>
</evidence>
<feature type="non-terminal residue" evidence="2">
    <location>
        <position position="141"/>
    </location>
</feature>
<name>A0A382UQE7_9ZZZZ</name>
<organism evidence="2">
    <name type="scientific">marine metagenome</name>
    <dbReference type="NCBI Taxonomy" id="408172"/>
    <lineage>
        <taxon>unclassified sequences</taxon>
        <taxon>metagenomes</taxon>
        <taxon>ecological metagenomes</taxon>
    </lineage>
</organism>
<reference evidence="2" key="1">
    <citation type="submission" date="2018-05" db="EMBL/GenBank/DDBJ databases">
        <authorList>
            <person name="Lanie J.A."/>
            <person name="Ng W.-L."/>
            <person name="Kazmierczak K.M."/>
            <person name="Andrzejewski T.M."/>
            <person name="Davidsen T.M."/>
            <person name="Wayne K.J."/>
            <person name="Tettelin H."/>
            <person name="Glass J.I."/>
            <person name="Rusch D."/>
            <person name="Podicherti R."/>
            <person name="Tsui H.-C.T."/>
            <person name="Winkler M.E."/>
        </authorList>
    </citation>
    <scope>NUCLEOTIDE SEQUENCE</scope>
</reference>
<protein>
    <submittedName>
        <fullName evidence="2">Uncharacterized protein</fullName>
    </submittedName>
</protein>
<evidence type="ECO:0000256" key="1">
    <source>
        <dbReference type="SAM" id="MobiDB-lite"/>
    </source>
</evidence>
<feature type="region of interest" description="Disordered" evidence="1">
    <location>
        <begin position="118"/>
        <end position="141"/>
    </location>
</feature>